<dbReference type="PANTHER" id="PTHR30303">
    <property type="entry name" value="HYDROGENASE ISOENZYMES FORMATION PROTEIN HYPE"/>
    <property type="match status" value="1"/>
</dbReference>
<name>A0A167THR3_9BACL</name>
<dbReference type="GO" id="GO:0051604">
    <property type="term" value="P:protein maturation"/>
    <property type="evidence" value="ECO:0007669"/>
    <property type="project" value="TreeGrafter"/>
</dbReference>
<sequence>MLGFDPLYLANEGKAIFIVAKGDEQKVLQAIRSCEEGKEAAVIGTVRATEKGQLLLRTSLGTTRRLYRLTGLLLPRIC</sequence>
<evidence type="ECO:0000313" key="3">
    <source>
        <dbReference type="Proteomes" id="UP000076865"/>
    </source>
</evidence>
<dbReference type="SUPFAM" id="SSF56042">
    <property type="entry name" value="PurM C-terminal domain-like"/>
    <property type="match status" value="1"/>
</dbReference>
<evidence type="ECO:0000313" key="2">
    <source>
        <dbReference type="EMBL" id="ANB60810.1"/>
    </source>
</evidence>
<dbReference type="Proteomes" id="UP000076865">
    <property type="component" value="Chromosome"/>
</dbReference>
<dbReference type="PANTHER" id="PTHR30303:SF0">
    <property type="entry name" value="CARBAMOYL DEHYDRATASE HYPE"/>
    <property type="match status" value="1"/>
</dbReference>
<organism evidence="2 3">
    <name type="scientific">Anoxybacteroides amylolyticum</name>
    <dbReference type="NCBI Taxonomy" id="294699"/>
    <lineage>
        <taxon>Bacteria</taxon>
        <taxon>Bacillati</taxon>
        <taxon>Bacillota</taxon>
        <taxon>Bacilli</taxon>
        <taxon>Bacillales</taxon>
        <taxon>Anoxybacillaceae</taxon>
        <taxon>Anoxybacteroides</taxon>
    </lineage>
</organism>
<accession>A0A167THR3</accession>
<keyword evidence="3" id="KW-1185">Reference proteome</keyword>
<dbReference type="Pfam" id="PF02769">
    <property type="entry name" value="AIRS_C"/>
    <property type="match status" value="1"/>
</dbReference>
<dbReference type="KEGG" id="aamy:GFC30_2089"/>
<protein>
    <recommendedName>
        <fullName evidence="1">PurM-like C-terminal domain-containing protein</fullName>
    </recommendedName>
</protein>
<gene>
    <name evidence="2" type="ORF">GFC30_2089</name>
</gene>
<dbReference type="InterPro" id="IPR010918">
    <property type="entry name" value="PurM-like_C_dom"/>
</dbReference>
<dbReference type="EMBL" id="CP015438">
    <property type="protein sequence ID" value="ANB60810.1"/>
    <property type="molecule type" value="Genomic_DNA"/>
</dbReference>
<dbReference type="InterPro" id="IPR011854">
    <property type="entry name" value="HypE"/>
</dbReference>
<reference evidence="2 3" key="1">
    <citation type="journal article" date="2006" name="Syst. Appl. Microbiol.">
        <title>Anoxybacillus amylolyticus sp. nov., a thermophilic amylase producing bacterium isolated from Mount Rittmann (Antarctica).</title>
        <authorList>
            <person name="Poli A."/>
            <person name="Esposito E."/>
            <person name="Lama L."/>
            <person name="Orlando P."/>
            <person name="Nicolaus G."/>
            <person name="de Appolonia F."/>
            <person name="Gambacorta A."/>
            <person name="Nicolaus B."/>
        </authorList>
    </citation>
    <scope>NUCLEOTIDE SEQUENCE [LARGE SCALE GENOMIC DNA]</scope>
    <source>
        <strain evidence="2 3">DSM 15939</strain>
    </source>
</reference>
<dbReference type="InterPro" id="IPR036676">
    <property type="entry name" value="PurM-like_C_sf"/>
</dbReference>
<evidence type="ECO:0000259" key="1">
    <source>
        <dbReference type="Pfam" id="PF02769"/>
    </source>
</evidence>
<dbReference type="Gene3D" id="3.90.650.10">
    <property type="entry name" value="PurM-like C-terminal domain"/>
    <property type="match status" value="1"/>
</dbReference>
<dbReference type="PATRIC" id="fig|294699.3.peg.2154"/>
<dbReference type="AlphaFoldDB" id="A0A167THR3"/>
<proteinExistence type="predicted"/>
<feature type="domain" description="PurM-like C-terminal" evidence="1">
    <location>
        <begin position="2"/>
        <end position="54"/>
    </location>
</feature>